<evidence type="ECO:0000259" key="2">
    <source>
        <dbReference type="Pfam" id="PF20250"/>
    </source>
</evidence>
<feature type="coiled-coil region" evidence="1">
    <location>
        <begin position="452"/>
        <end position="497"/>
    </location>
</feature>
<evidence type="ECO:0000313" key="3">
    <source>
        <dbReference type="EMBL" id="EHP30406.1"/>
    </source>
</evidence>
<sequence>MSEIQNTIIKTKNIKNSMTTFASDNFIPLNECDFNIQNVATYIKTSFDDDFRLFNENINEHYKDEKNLLNQRVEFQQLYTIVAIQTKEIEMKLNYTLELDEHECMPKLVLHPDSHILYKTHKPIETFKLLLKEINKIKAKNGILINIYDEKMMKNLKAFTKYLYEGKFIKKIRIPLFEGIEPQITRAGKLILWFKHKESEQKHQIIEVEKDEVLVEFKKPVYGKSGFNSHGKQIDKDYLHNADDLQTPVDDKSIYIEESDDKKLYKSRVKGFVHFSETLLSIDNKVRMSKLSRVQDSLAKEEANNIEVHISQNDTTKDSIGEGVELTSETIHVNGHIGANSILEAVNMQIDGATHKDSLQFARVAKINRHKGTLRCHDAKIALLEGGIVHATNVEIEASLGGVIYAQNVKIGHVKSNLKVYASESISIKLVSGEDNIFKINYKNIPILCSKIDLINEDIEELKFSLEEANRHNKSEVESIQDEIKKLKSEIQTIKDSASRATITIEKPLKGLNNIIFVLDNDEEIVYKTDAQSYEPFYLEISEEKITLQPVKKSIFL</sequence>
<dbReference type="PATRIC" id="fig|929558.5.peg.1878"/>
<keyword evidence="1" id="KW-0175">Coiled coil</keyword>
<protein>
    <recommendedName>
        <fullName evidence="2">Flagellar Assembly Protein A N-terminal region domain-containing protein</fullName>
    </recommendedName>
</protein>
<dbReference type="RefSeq" id="WP_008336505.1">
    <property type="nucleotide sequence ID" value="NZ_AFRZ01000001.1"/>
</dbReference>
<dbReference type="AlphaFoldDB" id="B6BIP8"/>
<keyword evidence="4" id="KW-1185">Reference proteome</keyword>
<evidence type="ECO:0000313" key="4">
    <source>
        <dbReference type="Proteomes" id="UP000006431"/>
    </source>
</evidence>
<dbReference type="Proteomes" id="UP000006431">
    <property type="component" value="Unassembled WGS sequence"/>
</dbReference>
<dbReference type="STRING" id="929558.SMGD1_1883"/>
<organism evidence="3 4">
    <name type="scientific">Sulfurimonas gotlandica (strain DSM 19862 / JCM 16533 / GD1)</name>
    <dbReference type="NCBI Taxonomy" id="929558"/>
    <lineage>
        <taxon>Bacteria</taxon>
        <taxon>Pseudomonadati</taxon>
        <taxon>Campylobacterota</taxon>
        <taxon>Epsilonproteobacteria</taxon>
        <taxon>Campylobacterales</taxon>
        <taxon>Sulfurimonadaceae</taxon>
        <taxon>Sulfurimonas</taxon>
    </lineage>
</organism>
<reference evidence="3 4" key="1">
    <citation type="journal article" date="2012" name="Proc. Natl. Acad. Sci. U.S.A.">
        <title>Genome and physiology of a model Epsilonproteobacterium responsible for sulfide detoxification in marine oxygen depletion zones.</title>
        <authorList>
            <person name="Grote J."/>
            <person name="Schott T."/>
            <person name="Bruckner C.G."/>
            <person name="Glockner F.O."/>
            <person name="Jost G."/>
            <person name="Teeling H."/>
            <person name="Labrenz M."/>
            <person name="Jurgens K."/>
        </authorList>
    </citation>
    <scope>NUCLEOTIDE SEQUENCE [LARGE SCALE GENOMIC DNA]</scope>
    <source>
        <strain evidence="3 4">GD1</strain>
    </source>
</reference>
<dbReference type="InterPro" id="IPR046866">
    <property type="entry name" value="FapA_N"/>
</dbReference>
<accession>B6BIP8</accession>
<dbReference type="EMBL" id="AFRZ01000001">
    <property type="protein sequence ID" value="EHP30406.1"/>
    <property type="molecule type" value="Genomic_DNA"/>
</dbReference>
<dbReference type="HOGENOM" id="CLU_028868_0_0_7"/>
<feature type="domain" description="Flagellar Assembly Protein A N-terminal region" evidence="2">
    <location>
        <begin position="121"/>
        <end position="277"/>
    </location>
</feature>
<dbReference type="OrthoDB" id="5353360at2"/>
<gene>
    <name evidence="3" type="ORF">SMGD1_1883</name>
</gene>
<dbReference type="eggNOG" id="COG1315">
    <property type="taxonomic scope" value="Bacteria"/>
</dbReference>
<proteinExistence type="predicted"/>
<comment type="caution">
    <text evidence="3">The sequence shown here is derived from an EMBL/GenBank/DDBJ whole genome shotgun (WGS) entry which is preliminary data.</text>
</comment>
<accession>H1FW24</accession>
<name>B6BIP8_SULGG</name>
<evidence type="ECO:0000256" key="1">
    <source>
        <dbReference type="SAM" id="Coils"/>
    </source>
</evidence>
<dbReference type="Pfam" id="PF20250">
    <property type="entry name" value="FapA_N"/>
    <property type="match status" value="1"/>
</dbReference>